<dbReference type="GeneID" id="24810849"/>
<name>A0A0E3Q566_9EURY</name>
<dbReference type="Proteomes" id="UP000033096">
    <property type="component" value="Chromosome"/>
</dbReference>
<evidence type="ECO:0000313" key="1">
    <source>
        <dbReference type="EMBL" id="AKB44633.1"/>
    </source>
</evidence>
<protein>
    <submittedName>
        <fullName evidence="1">Uncharacterized protein</fullName>
    </submittedName>
</protein>
<sequence length="66" mass="7826">MNGEKIEKKLFEELNFIKKQLGEIKEHMVDIDSLLTEEEKELVLKSFENEARGKLVPLNRLEEIRL</sequence>
<dbReference type="PATRIC" id="fig|1434123.4.peg.2894"/>
<accession>A0A0E3Q566</accession>
<dbReference type="EMBL" id="CP009520">
    <property type="protein sequence ID" value="AKB44633.1"/>
    <property type="molecule type" value="Genomic_DNA"/>
</dbReference>
<proteinExistence type="predicted"/>
<keyword evidence="2" id="KW-1185">Reference proteome</keyword>
<reference evidence="1 2" key="1">
    <citation type="submission" date="2014-07" db="EMBL/GenBank/DDBJ databases">
        <title>Methanogenic archaea and the global carbon cycle.</title>
        <authorList>
            <person name="Henriksen J.R."/>
            <person name="Luke J."/>
            <person name="Reinhart S."/>
            <person name="Benedict M.N."/>
            <person name="Youngblut N.D."/>
            <person name="Metcalf M.E."/>
            <person name="Whitaker R.J."/>
            <person name="Metcalf W.W."/>
        </authorList>
    </citation>
    <scope>NUCLEOTIDE SEQUENCE [LARGE SCALE GENOMIC DNA]</scope>
    <source>
        <strain evidence="1 2">Z-761</strain>
    </source>
</reference>
<dbReference type="KEGG" id="mvc:MSVAZ_2364"/>
<dbReference type="RefSeq" id="WP_048121438.1">
    <property type="nucleotide sequence ID" value="NZ_CP009520.1"/>
</dbReference>
<dbReference type="AlphaFoldDB" id="A0A0E3Q566"/>
<organism evidence="1 2">
    <name type="scientific">Methanosarcina vacuolata Z-761</name>
    <dbReference type="NCBI Taxonomy" id="1434123"/>
    <lineage>
        <taxon>Archaea</taxon>
        <taxon>Methanobacteriati</taxon>
        <taxon>Methanobacteriota</taxon>
        <taxon>Stenosarchaea group</taxon>
        <taxon>Methanomicrobia</taxon>
        <taxon>Methanosarcinales</taxon>
        <taxon>Methanosarcinaceae</taxon>
        <taxon>Methanosarcina</taxon>
    </lineage>
</organism>
<dbReference type="HOGENOM" id="CLU_2802227_0_0_2"/>
<gene>
    <name evidence="1" type="ORF">MSVAZ_2364</name>
</gene>
<evidence type="ECO:0000313" key="2">
    <source>
        <dbReference type="Proteomes" id="UP000033096"/>
    </source>
</evidence>